<dbReference type="AlphaFoldDB" id="A0A2T0XCH9"/>
<dbReference type="CDD" id="cd18873">
    <property type="entry name" value="NUDIX_NadM_like"/>
    <property type="match status" value="1"/>
</dbReference>
<gene>
    <name evidence="2" type="ORF">DFO77_11320</name>
</gene>
<dbReference type="PANTHER" id="PTHR43736">
    <property type="entry name" value="ADP-RIBOSE PYROPHOSPHATASE"/>
    <property type="match status" value="1"/>
</dbReference>
<dbReference type="PROSITE" id="PS51462">
    <property type="entry name" value="NUDIX"/>
    <property type="match status" value="1"/>
</dbReference>
<keyword evidence="3" id="KW-1185">Reference proteome</keyword>
<dbReference type="Proteomes" id="UP000252733">
    <property type="component" value="Unassembled WGS sequence"/>
</dbReference>
<dbReference type="InterPro" id="IPR000086">
    <property type="entry name" value="NUDIX_hydrolase_dom"/>
</dbReference>
<dbReference type="Gene3D" id="1.10.10.10">
    <property type="entry name" value="Winged helix-like DNA-binding domain superfamily/Winged helix DNA-binding domain"/>
    <property type="match status" value="1"/>
</dbReference>
<dbReference type="Pfam" id="PF00293">
    <property type="entry name" value="NUDIX"/>
    <property type="match status" value="1"/>
</dbReference>
<evidence type="ECO:0000259" key="1">
    <source>
        <dbReference type="PROSITE" id="PS51462"/>
    </source>
</evidence>
<protein>
    <submittedName>
        <fullName evidence="2">ADP-ribose pyrophosphatase YjhB (NUDIX family)</fullName>
    </submittedName>
</protein>
<comment type="caution">
    <text evidence="2">The sequence shown here is derived from an EMBL/GenBank/DDBJ whole genome shotgun (WGS) entry which is preliminary data.</text>
</comment>
<dbReference type="InterPro" id="IPR015797">
    <property type="entry name" value="NUDIX_hydrolase-like_dom_sf"/>
</dbReference>
<feature type="domain" description="Nudix hydrolase" evidence="1">
    <location>
        <begin position="12"/>
        <end position="144"/>
    </location>
</feature>
<dbReference type="InterPro" id="IPR036390">
    <property type="entry name" value="WH_DNA-bd_sf"/>
</dbReference>
<dbReference type="STRING" id="1168289.GCA_000259075_01282"/>
<accession>A0A2T0XCH9</accession>
<reference evidence="2 3" key="1">
    <citation type="submission" date="2018-07" db="EMBL/GenBank/DDBJ databases">
        <title>Freshwater and sediment microbial communities from various areas in North America, analyzing microbe dynamics in response to fracking.</title>
        <authorList>
            <person name="Lamendella R."/>
        </authorList>
    </citation>
    <scope>NUCLEOTIDE SEQUENCE [LARGE SCALE GENOMIC DNA]</scope>
    <source>
        <strain evidence="2 3">160A</strain>
    </source>
</reference>
<dbReference type="OrthoDB" id="9786141at2"/>
<evidence type="ECO:0000313" key="2">
    <source>
        <dbReference type="EMBL" id="RCW33255.1"/>
    </source>
</evidence>
<dbReference type="Pfam" id="PF21906">
    <property type="entry name" value="WHD_NrtR"/>
    <property type="match status" value="1"/>
</dbReference>
<dbReference type="SUPFAM" id="SSF55811">
    <property type="entry name" value="Nudix"/>
    <property type="match status" value="1"/>
</dbReference>
<organism evidence="2 3">
    <name type="scientific">Marinilabilia salmonicolor</name>
    <dbReference type="NCBI Taxonomy" id="989"/>
    <lineage>
        <taxon>Bacteria</taxon>
        <taxon>Pseudomonadati</taxon>
        <taxon>Bacteroidota</taxon>
        <taxon>Bacteroidia</taxon>
        <taxon>Marinilabiliales</taxon>
        <taxon>Marinilabiliaceae</taxon>
        <taxon>Marinilabilia</taxon>
    </lineage>
</organism>
<dbReference type="Gene3D" id="3.90.79.10">
    <property type="entry name" value="Nucleoside Triphosphate Pyrophosphohydrolase"/>
    <property type="match status" value="1"/>
</dbReference>
<proteinExistence type="predicted"/>
<name>A0A2T0XCH9_9BACT</name>
<dbReference type="PANTHER" id="PTHR43736:SF4">
    <property type="entry name" value="SLR1690 PROTEIN"/>
    <property type="match status" value="1"/>
</dbReference>
<dbReference type="InterPro" id="IPR036388">
    <property type="entry name" value="WH-like_DNA-bd_sf"/>
</dbReference>
<sequence length="230" mass="26556">MQYQGHYKNAPKHYLAVDCVIFGYENYELKLLLHKRPIQPQIGGWSLMGGFCGEKEALETAANRVLRQSTGLKDIYLEQVQAFSEPDRDPAARVISVAFYALIRIDKHDAGKVDEMGARWCSLDEVPELIFDHSDIVEKAKERLQMKASLELVGKELLPDEFTLTQLRRLYEAIYQRELDPGNFRKKVLGLNVLERLNTKNTEESKKGAFNYRFRPNSEELNGHERIIKI</sequence>
<dbReference type="RefSeq" id="WP_106153909.1">
    <property type="nucleotide sequence ID" value="NZ_PVTS01000014.1"/>
</dbReference>
<evidence type="ECO:0000313" key="3">
    <source>
        <dbReference type="Proteomes" id="UP000252733"/>
    </source>
</evidence>
<dbReference type="InterPro" id="IPR054105">
    <property type="entry name" value="WHD_NrtR"/>
</dbReference>
<dbReference type="SUPFAM" id="SSF46785">
    <property type="entry name" value="Winged helix' DNA-binding domain"/>
    <property type="match status" value="1"/>
</dbReference>
<dbReference type="EMBL" id="QPIZ01000013">
    <property type="protein sequence ID" value="RCW33255.1"/>
    <property type="molecule type" value="Genomic_DNA"/>
</dbReference>